<keyword evidence="3" id="KW-1185">Reference proteome</keyword>
<dbReference type="EMBL" id="CP029352">
    <property type="protein sequence ID" value="AWK85161.1"/>
    <property type="molecule type" value="Genomic_DNA"/>
</dbReference>
<dbReference type="AlphaFoldDB" id="A0A2S2CL02"/>
<dbReference type="RefSeq" id="WP_109324142.1">
    <property type="nucleotide sequence ID" value="NZ_CP029352.1"/>
</dbReference>
<evidence type="ECO:0000259" key="1">
    <source>
        <dbReference type="Pfam" id="PF13340"/>
    </source>
</evidence>
<feature type="domain" description="Insertion element IS402-like" evidence="1">
    <location>
        <begin position="10"/>
        <end position="78"/>
    </location>
</feature>
<reference evidence="3" key="1">
    <citation type="submission" date="2018-05" db="EMBL/GenBank/DDBJ databases">
        <title>Azospirillum thermophila sp. nov., a novel isolated from hot spring.</title>
        <authorList>
            <person name="Zhao Z."/>
        </authorList>
    </citation>
    <scope>NUCLEOTIDE SEQUENCE [LARGE SCALE GENOMIC DNA]</scope>
    <source>
        <strain evidence="3">CFH 70021</strain>
    </source>
</reference>
<proteinExistence type="predicted"/>
<name>A0A2S2CL02_9PROT</name>
<dbReference type="PANTHER" id="PTHR46637:SF1">
    <property type="entry name" value="BLL5188 PROTEIN"/>
    <property type="match status" value="1"/>
</dbReference>
<dbReference type="InterPro" id="IPR052909">
    <property type="entry name" value="Transposase_6_like"/>
</dbReference>
<dbReference type="InterPro" id="IPR025161">
    <property type="entry name" value="IS402-like_dom"/>
</dbReference>
<dbReference type="Pfam" id="PF13340">
    <property type="entry name" value="DUF4096"/>
    <property type="match status" value="1"/>
</dbReference>
<accession>A0A2S2CL02</accession>
<gene>
    <name evidence="2" type="ORF">DEW08_02270</name>
</gene>
<dbReference type="OrthoDB" id="7366523at2"/>
<dbReference type="KEGG" id="azz:DEW08_02270"/>
<organism evidence="2 3">
    <name type="scientific">Azospirillum thermophilum</name>
    <dbReference type="NCBI Taxonomy" id="2202148"/>
    <lineage>
        <taxon>Bacteria</taxon>
        <taxon>Pseudomonadati</taxon>
        <taxon>Pseudomonadota</taxon>
        <taxon>Alphaproteobacteria</taxon>
        <taxon>Rhodospirillales</taxon>
        <taxon>Azospirillaceae</taxon>
        <taxon>Azospirillum</taxon>
    </lineage>
</organism>
<dbReference type="Proteomes" id="UP000245629">
    <property type="component" value="Chromosome 1"/>
</dbReference>
<evidence type="ECO:0000313" key="3">
    <source>
        <dbReference type="Proteomes" id="UP000245629"/>
    </source>
</evidence>
<protein>
    <recommendedName>
        <fullName evidence="1">Insertion element IS402-like domain-containing protein</fullName>
    </recommendedName>
</protein>
<sequence>MFCLIGRYELTDAQWERLEPRFPPENPRTGRPIHSHRRMINGMHWIARSGATWRGLAEQYGPFGTVSSRFYRWRRAGI</sequence>
<evidence type="ECO:0000313" key="2">
    <source>
        <dbReference type="EMBL" id="AWK85161.1"/>
    </source>
</evidence>
<dbReference type="PANTHER" id="PTHR46637">
    <property type="entry name" value="TIS1421-TRANSPOSASE PROTEIN A"/>
    <property type="match status" value="1"/>
</dbReference>